<reference evidence="3 4" key="1">
    <citation type="submission" date="2016-01" db="EMBL/GenBank/DDBJ databases">
        <title>High potential of lignocellulose degradation of a new Verrucomicrobia species.</title>
        <authorList>
            <person name="Wang Y."/>
            <person name="Shi Y."/>
            <person name="Qiu Z."/>
            <person name="Liu S."/>
            <person name="Yang H."/>
        </authorList>
    </citation>
    <scope>NUCLEOTIDE SEQUENCE [LARGE SCALE GENOMIC DNA]</scope>
    <source>
        <strain evidence="3 4">TSB47</strain>
    </source>
</reference>
<sequence>MLLAAGTVVQAQVAPPSPASAAGKSYGDGSYVLPKTSAPNLYLEGGLVYTRYDAGDAGTENFYGVNAAFGWRINKNNKIQVELGVLASSGDEYSEYVPDVGQARISFDYATVPLLASYSYCIPLDANGRWDLRITPTVGLYTMKMESEAKAGGVKISSDDTDSAIAYGVGIGTSYHINNRFYLDFGYRFMRVGSLTCKLWGESLELDDANTHSITASFGWKF</sequence>
<accession>A0A178IQV5</accession>
<evidence type="ECO:0000313" key="4">
    <source>
        <dbReference type="Proteomes" id="UP000078486"/>
    </source>
</evidence>
<keyword evidence="1" id="KW-0732">Signal</keyword>
<feature type="domain" description="Outer membrane protein beta-barrel" evidence="2">
    <location>
        <begin position="35"/>
        <end position="222"/>
    </location>
</feature>
<dbReference type="SUPFAM" id="SSF56925">
    <property type="entry name" value="OMPA-like"/>
    <property type="match status" value="1"/>
</dbReference>
<dbReference type="InterPro" id="IPR027385">
    <property type="entry name" value="Beta-barrel_OMP"/>
</dbReference>
<evidence type="ECO:0000313" key="3">
    <source>
        <dbReference type="EMBL" id="OAM91815.1"/>
    </source>
</evidence>
<dbReference type="Pfam" id="PF13505">
    <property type="entry name" value="OMP_b-brl"/>
    <property type="match status" value="1"/>
</dbReference>
<evidence type="ECO:0000256" key="1">
    <source>
        <dbReference type="ARBA" id="ARBA00022729"/>
    </source>
</evidence>
<evidence type="ECO:0000259" key="2">
    <source>
        <dbReference type="Pfam" id="PF13505"/>
    </source>
</evidence>
<protein>
    <recommendedName>
        <fullName evidence="2">Outer membrane protein beta-barrel domain-containing protein</fullName>
    </recommendedName>
</protein>
<proteinExistence type="predicted"/>
<dbReference type="Proteomes" id="UP000078486">
    <property type="component" value="Unassembled WGS sequence"/>
</dbReference>
<organism evidence="3 4">
    <name type="scientific">Termitidicoccus mucosus</name>
    <dbReference type="NCBI Taxonomy" id="1184151"/>
    <lineage>
        <taxon>Bacteria</taxon>
        <taxon>Pseudomonadati</taxon>
        <taxon>Verrucomicrobiota</taxon>
        <taxon>Opitutia</taxon>
        <taxon>Opitutales</taxon>
        <taxon>Opitutaceae</taxon>
        <taxon>Termitidicoccus</taxon>
    </lineage>
</organism>
<gene>
    <name evidence="3" type="ORF">AW736_01220</name>
</gene>
<dbReference type="Gene3D" id="2.40.160.20">
    <property type="match status" value="1"/>
</dbReference>
<comment type="caution">
    <text evidence="3">The sequence shown here is derived from an EMBL/GenBank/DDBJ whole genome shotgun (WGS) entry which is preliminary data.</text>
</comment>
<dbReference type="EMBL" id="LRRQ01000013">
    <property type="protein sequence ID" value="OAM91815.1"/>
    <property type="molecule type" value="Genomic_DNA"/>
</dbReference>
<dbReference type="AlphaFoldDB" id="A0A178IQV5"/>
<dbReference type="InterPro" id="IPR011250">
    <property type="entry name" value="OMP/PagP_B-barrel"/>
</dbReference>
<name>A0A178IQV5_9BACT</name>
<keyword evidence="4" id="KW-1185">Reference proteome</keyword>